<accession>A0AAU9KJH6</accession>
<protein>
    <recommendedName>
        <fullName evidence="4">TNFR-Cys domain-containing protein</fullName>
    </recommendedName>
</protein>
<dbReference type="Pfam" id="PF13385">
    <property type="entry name" value="Laminin_G_3"/>
    <property type="match status" value="1"/>
</dbReference>
<evidence type="ECO:0008006" key="4">
    <source>
        <dbReference type="Google" id="ProtNLM"/>
    </source>
</evidence>
<keyword evidence="1" id="KW-0812">Transmembrane</keyword>
<evidence type="ECO:0000256" key="1">
    <source>
        <dbReference type="SAM" id="Phobius"/>
    </source>
</evidence>
<feature type="transmembrane region" description="Helical" evidence="1">
    <location>
        <begin position="858"/>
        <end position="878"/>
    </location>
</feature>
<dbReference type="InterPro" id="IPR006212">
    <property type="entry name" value="Furin_repeat"/>
</dbReference>
<evidence type="ECO:0000313" key="2">
    <source>
        <dbReference type="EMBL" id="CAG9335915.1"/>
    </source>
</evidence>
<proteinExistence type="predicted"/>
<dbReference type="CDD" id="cd00064">
    <property type="entry name" value="FU"/>
    <property type="match status" value="1"/>
</dbReference>
<keyword evidence="1" id="KW-1133">Transmembrane helix</keyword>
<gene>
    <name evidence="2" type="ORF">BSTOLATCC_MIC65233</name>
</gene>
<dbReference type="AlphaFoldDB" id="A0AAU9KJH6"/>
<dbReference type="InterPro" id="IPR009030">
    <property type="entry name" value="Growth_fac_rcpt_cys_sf"/>
</dbReference>
<dbReference type="Gene3D" id="2.60.120.200">
    <property type="match status" value="1"/>
</dbReference>
<dbReference type="SMART" id="SM00261">
    <property type="entry name" value="FU"/>
    <property type="match status" value="3"/>
</dbReference>
<reference evidence="2" key="1">
    <citation type="submission" date="2021-09" db="EMBL/GenBank/DDBJ databases">
        <authorList>
            <consortium name="AG Swart"/>
            <person name="Singh M."/>
            <person name="Singh A."/>
            <person name="Seah K."/>
            <person name="Emmerich C."/>
        </authorList>
    </citation>
    <scope>NUCLEOTIDE SEQUENCE</scope>
    <source>
        <strain evidence="2">ATCC30299</strain>
    </source>
</reference>
<evidence type="ECO:0000313" key="3">
    <source>
        <dbReference type="Proteomes" id="UP001162131"/>
    </source>
</evidence>
<comment type="caution">
    <text evidence="2">The sequence shown here is derived from an EMBL/GenBank/DDBJ whole genome shotgun (WGS) entry which is preliminary data.</text>
</comment>
<dbReference type="SUPFAM" id="SSF49899">
    <property type="entry name" value="Concanavalin A-like lectins/glucanases"/>
    <property type="match status" value="2"/>
</dbReference>
<dbReference type="InterPro" id="IPR013320">
    <property type="entry name" value="ConA-like_dom_sf"/>
</dbReference>
<dbReference type="SUPFAM" id="SSF57184">
    <property type="entry name" value="Growth factor receptor domain"/>
    <property type="match status" value="1"/>
</dbReference>
<organism evidence="2 3">
    <name type="scientific">Blepharisma stoltei</name>
    <dbReference type="NCBI Taxonomy" id="1481888"/>
    <lineage>
        <taxon>Eukaryota</taxon>
        <taxon>Sar</taxon>
        <taxon>Alveolata</taxon>
        <taxon>Ciliophora</taxon>
        <taxon>Postciliodesmatophora</taxon>
        <taxon>Heterotrichea</taxon>
        <taxon>Heterotrichida</taxon>
        <taxon>Blepharismidae</taxon>
        <taxon>Blepharisma</taxon>
    </lineage>
</organism>
<name>A0AAU9KJH6_9CILI</name>
<sequence length="906" mass="97972">MCFTACPAGYAADSTNVCIWSSDSALSLSLQNLIYLDSVSSVQVGSSNSNAYPTWDSSDPIPSISRGYYFISGKYMDAGAFMMSPFYTVTIWVKPIGLGYLMVKLDGSTEMFGIHFDINGDPIVEATLSDGSSVSLTTSSSLFGSWHNLAYTGNIVTGYTTISLYLDGAATPTTQTSTSMQPFIDSGSLLFGYSSIADSFQGFLWSVKIYNKNTYQASEWIASGCPSSCSSGCPSEQLCPDSCLFGEYDDGGCQVCDSAFSCSYGCRSWDTCRLCKAKECDTCTTFTGDCTHCITNAEIVTGNTCACKDVAFWVHSSQSCELYDGLCSKCLGSYYFECQTCISGAQKVDNICLHACPYGFDSSCNYPASSQVINEVFGDNFRGQYGEFITGTSASSYQFFNSPEVNIDPTQAKNRGLYFTNGSYLQASTIYLNYKFSIGFWANVKTAGDMLEKQPNLRFSSDASSIVYLENPSLVTASVSTLAITYTAGWNYFAITIAYTPGSTAVTCYVNAASSSPATITNNCIFRDVSSQQIIIGKSSASSTFEGFIYNFNLWTDTITDFSYQINNDICNTGQGHSCLWDCYIDKYQDTDGSCKSCNSCSLGCTRGVSCGICDDKLCDECSGFGANLCYTCVTHASGAPGSACSCDQQYYLNPDGFSCSPCTTGCKTCSGNDYYLCTSCINLYYLLSGMCLGYCPTGYTADSTTHECTLPHNPSLSVVLNNDILLNLVDGMNVGNDNSNKYPAWTDANDPTPAILRGYYFYGTQSLSKSSFLISTQFSVLLWLKPIAGGYVAVKSDGTHEYFKLVLDGSGNPNLAILMADSSTVSIAGSSSLLLNNWHFLAVTGTLISGLASVMQLWLRLLALVMLMLFGWLLRLLVSCAMILSVRIVLLRAILTVLLAVLEIW</sequence>
<feature type="transmembrane region" description="Helical" evidence="1">
    <location>
        <begin position="885"/>
        <end position="903"/>
    </location>
</feature>
<dbReference type="Proteomes" id="UP001162131">
    <property type="component" value="Unassembled WGS sequence"/>
</dbReference>
<keyword evidence="3" id="KW-1185">Reference proteome</keyword>
<dbReference type="Gene3D" id="2.10.220.10">
    <property type="entry name" value="Hormone Receptor, Insulin-like Growth Factor Receptor 1, Chain A, domain 2"/>
    <property type="match status" value="1"/>
</dbReference>
<keyword evidence="1" id="KW-0472">Membrane</keyword>
<dbReference type="EMBL" id="CAJZBQ010000063">
    <property type="protein sequence ID" value="CAG9335915.1"/>
    <property type="molecule type" value="Genomic_DNA"/>
</dbReference>